<keyword evidence="3" id="KW-1185">Reference proteome</keyword>
<proteinExistence type="predicted"/>
<accession>A0ABS8W138</accession>
<sequence>MHEELSSMVSFAPTSVTGDALPGQCNECPDAAPLLRSKSHNAEGAGTEDGILPVSCKVSSKDEGEQRGG</sequence>
<feature type="region of interest" description="Disordered" evidence="1">
    <location>
        <begin position="37"/>
        <end position="69"/>
    </location>
</feature>
<reference evidence="2 3" key="1">
    <citation type="journal article" date="2021" name="BMC Genomics">
        <title>Datura genome reveals duplications of psychoactive alkaloid biosynthetic genes and high mutation rate following tissue culture.</title>
        <authorList>
            <person name="Rajewski A."/>
            <person name="Carter-House D."/>
            <person name="Stajich J."/>
            <person name="Litt A."/>
        </authorList>
    </citation>
    <scope>NUCLEOTIDE SEQUENCE [LARGE SCALE GENOMIC DNA]</scope>
    <source>
        <strain evidence="2">AR-01</strain>
    </source>
</reference>
<comment type="caution">
    <text evidence="2">The sequence shown here is derived from an EMBL/GenBank/DDBJ whole genome shotgun (WGS) entry which is preliminary data.</text>
</comment>
<protein>
    <submittedName>
        <fullName evidence="2">Uncharacterized protein</fullName>
    </submittedName>
</protein>
<evidence type="ECO:0000256" key="1">
    <source>
        <dbReference type="SAM" id="MobiDB-lite"/>
    </source>
</evidence>
<feature type="compositionally biased region" description="Basic and acidic residues" evidence="1">
    <location>
        <begin position="59"/>
        <end position="69"/>
    </location>
</feature>
<gene>
    <name evidence="2" type="ORF">HAX54_041661</name>
</gene>
<evidence type="ECO:0000313" key="2">
    <source>
        <dbReference type="EMBL" id="MCE2054925.1"/>
    </source>
</evidence>
<name>A0ABS8W138_DATST</name>
<organism evidence="2 3">
    <name type="scientific">Datura stramonium</name>
    <name type="common">Jimsonweed</name>
    <name type="synonym">Common thornapple</name>
    <dbReference type="NCBI Taxonomy" id="4076"/>
    <lineage>
        <taxon>Eukaryota</taxon>
        <taxon>Viridiplantae</taxon>
        <taxon>Streptophyta</taxon>
        <taxon>Embryophyta</taxon>
        <taxon>Tracheophyta</taxon>
        <taxon>Spermatophyta</taxon>
        <taxon>Magnoliopsida</taxon>
        <taxon>eudicotyledons</taxon>
        <taxon>Gunneridae</taxon>
        <taxon>Pentapetalae</taxon>
        <taxon>asterids</taxon>
        <taxon>lamiids</taxon>
        <taxon>Solanales</taxon>
        <taxon>Solanaceae</taxon>
        <taxon>Solanoideae</taxon>
        <taxon>Datureae</taxon>
        <taxon>Datura</taxon>
    </lineage>
</organism>
<evidence type="ECO:0000313" key="3">
    <source>
        <dbReference type="Proteomes" id="UP000823775"/>
    </source>
</evidence>
<dbReference type="EMBL" id="JACEIK010006023">
    <property type="protein sequence ID" value="MCE2054925.1"/>
    <property type="molecule type" value="Genomic_DNA"/>
</dbReference>
<dbReference type="Proteomes" id="UP000823775">
    <property type="component" value="Unassembled WGS sequence"/>
</dbReference>